<keyword evidence="1" id="KW-0614">Plasmid</keyword>
<proteinExistence type="predicted"/>
<dbReference type="EMBL" id="JADQCH020000004">
    <property type="protein sequence ID" value="MEY2345592.1"/>
    <property type="molecule type" value="Genomic_DNA"/>
</dbReference>
<dbReference type="AlphaFoldDB" id="A0ABD5LWQ5"/>
<reference evidence="1" key="1">
    <citation type="submission" date="2021-05" db="EMBL/GenBank/DDBJ databases">
        <title>First report of NDM-5 and VEB-6 producing Proteus mirabilis isolated from blood of a sepsis patient in Kolkata, India.</title>
        <authorList>
            <person name="Halder G."/>
            <person name="Chaudhuri B."/>
            <person name="Dutta S."/>
        </authorList>
    </citation>
    <scope>NUCLEOTIDE SEQUENCE [LARGE SCALE GENOMIC DNA]</scope>
    <source>
        <strain evidence="1">7049</strain>
        <plasmid evidence="1">unnamed</plasmid>
    </source>
</reference>
<protein>
    <submittedName>
        <fullName evidence="1">Uncharacterized protein</fullName>
    </submittedName>
</protein>
<accession>A0ABD5LWQ5</accession>
<sequence length="58" mass="6962">MSELVVFKANELAVSRYDLTEHENQIDFCVVWRYSIQQLMILMKINERLHLLISNTHK</sequence>
<geneLocation type="plasmid" evidence="1">
    <name>unnamed</name>
</geneLocation>
<name>A0ABD5LWQ5_PROMI</name>
<gene>
    <name evidence="1" type="ORF">I3679_023340</name>
</gene>
<comment type="caution">
    <text evidence="1">The sequence shown here is derived from an EMBL/GenBank/DDBJ whole genome shotgun (WGS) entry which is preliminary data.</text>
</comment>
<evidence type="ECO:0000313" key="1">
    <source>
        <dbReference type="EMBL" id="MEY2345592.1"/>
    </source>
</evidence>
<organism evidence="1">
    <name type="scientific">Proteus mirabilis</name>
    <dbReference type="NCBI Taxonomy" id="584"/>
    <lineage>
        <taxon>Bacteria</taxon>
        <taxon>Pseudomonadati</taxon>
        <taxon>Pseudomonadota</taxon>
        <taxon>Gammaproteobacteria</taxon>
        <taxon>Enterobacterales</taxon>
        <taxon>Morganellaceae</taxon>
        <taxon>Proteus</taxon>
    </lineage>
</organism>